<dbReference type="Gene3D" id="1.10.510.10">
    <property type="entry name" value="Transferase(Phosphotransferase) domain 1"/>
    <property type="match status" value="2"/>
</dbReference>
<dbReference type="Proteomes" id="UP001165060">
    <property type="component" value="Unassembled WGS sequence"/>
</dbReference>
<dbReference type="PROSITE" id="PS50011">
    <property type="entry name" value="PROTEIN_KINASE_DOM"/>
    <property type="match status" value="2"/>
</dbReference>
<dbReference type="InterPro" id="IPR051681">
    <property type="entry name" value="Ser/Thr_Kinases-Pseudokinases"/>
</dbReference>
<dbReference type="Pfam" id="PF00069">
    <property type="entry name" value="Pkinase"/>
    <property type="match status" value="1"/>
</dbReference>
<keyword evidence="2 4" id="KW-0547">Nucleotide-binding</keyword>
<feature type="compositionally biased region" description="Basic and acidic residues" evidence="6">
    <location>
        <begin position="460"/>
        <end position="475"/>
    </location>
</feature>
<keyword evidence="1" id="KW-0723">Serine/threonine-protein kinase</keyword>
<reference evidence="8 9" key="1">
    <citation type="journal article" date="2023" name="Commun. Biol.">
        <title>Genome analysis of Parmales, the sister group of diatoms, reveals the evolutionary specialization of diatoms from phago-mixotrophs to photoautotrophs.</title>
        <authorList>
            <person name="Ban H."/>
            <person name="Sato S."/>
            <person name="Yoshikawa S."/>
            <person name="Yamada K."/>
            <person name="Nakamura Y."/>
            <person name="Ichinomiya M."/>
            <person name="Sato N."/>
            <person name="Blanc-Mathieu R."/>
            <person name="Endo H."/>
            <person name="Kuwata A."/>
            <person name="Ogata H."/>
        </authorList>
    </citation>
    <scope>NUCLEOTIDE SEQUENCE [LARGE SCALE GENOMIC DNA]</scope>
</reference>
<feature type="binding site" evidence="4">
    <location>
        <position position="549"/>
    </location>
    <ligand>
        <name>ATP</name>
        <dbReference type="ChEBI" id="CHEBI:30616"/>
    </ligand>
</feature>
<keyword evidence="5" id="KW-0175">Coiled coil</keyword>
<feature type="coiled-coil region" evidence="5">
    <location>
        <begin position="1411"/>
        <end position="1452"/>
    </location>
</feature>
<feature type="region of interest" description="Disordered" evidence="6">
    <location>
        <begin position="460"/>
        <end position="479"/>
    </location>
</feature>
<accession>A0ABQ6N391</accession>
<dbReference type="SUPFAM" id="SSF56112">
    <property type="entry name" value="Protein kinase-like (PK-like)"/>
    <property type="match status" value="1"/>
</dbReference>
<evidence type="ECO:0000313" key="9">
    <source>
        <dbReference type="Proteomes" id="UP001165060"/>
    </source>
</evidence>
<gene>
    <name evidence="8" type="ORF">TeGR_g3516</name>
</gene>
<dbReference type="InterPro" id="IPR013783">
    <property type="entry name" value="Ig-like_fold"/>
</dbReference>
<evidence type="ECO:0000256" key="3">
    <source>
        <dbReference type="ARBA" id="ARBA00022840"/>
    </source>
</evidence>
<dbReference type="InterPro" id="IPR001245">
    <property type="entry name" value="Ser-Thr/Tyr_kinase_cat_dom"/>
</dbReference>
<dbReference type="SUPFAM" id="SSF101898">
    <property type="entry name" value="NHL repeat"/>
    <property type="match status" value="1"/>
</dbReference>
<keyword evidence="9" id="KW-1185">Reference proteome</keyword>
<dbReference type="Gene3D" id="3.30.530.20">
    <property type="match status" value="2"/>
</dbReference>
<dbReference type="InterPro" id="IPR017441">
    <property type="entry name" value="Protein_kinase_ATP_BS"/>
</dbReference>
<keyword evidence="1" id="KW-0418">Kinase</keyword>
<feature type="compositionally biased region" description="Basic and acidic residues" evidence="6">
    <location>
        <begin position="1392"/>
        <end position="1403"/>
    </location>
</feature>
<keyword evidence="3 4" id="KW-0067">ATP-binding</keyword>
<evidence type="ECO:0000259" key="7">
    <source>
        <dbReference type="PROSITE" id="PS50011"/>
    </source>
</evidence>
<feature type="domain" description="Protein kinase" evidence="7">
    <location>
        <begin position="993"/>
        <end position="1350"/>
    </location>
</feature>
<name>A0ABQ6N391_9STRA</name>
<dbReference type="InterPro" id="IPR008271">
    <property type="entry name" value="Ser/Thr_kinase_AS"/>
</dbReference>
<dbReference type="SUPFAM" id="SSF81296">
    <property type="entry name" value="E set domains"/>
    <property type="match status" value="1"/>
</dbReference>
<evidence type="ECO:0000256" key="4">
    <source>
        <dbReference type="PROSITE-ProRule" id="PRU10141"/>
    </source>
</evidence>
<dbReference type="InterPro" id="IPR000719">
    <property type="entry name" value="Prot_kinase_dom"/>
</dbReference>
<evidence type="ECO:0000313" key="8">
    <source>
        <dbReference type="EMBL" id="GMI38923.1"/>
    </source>
</evidence>
<sequence length="1514" mass="168574">MLISSSGSGEVLKFKYTGEFVGVFAEVSEPGGLLHLPDLVPPQVAVCSAGEDNAVKFFTLDGAEVGSVVHSETHVPLDLDVHPDDPGAIVVVFENTAAANSYTESTTQVWNKCIPSAVCSSSGVRAAGKDGRLVATSVKLGAVFFIDIQGRAMNYPGEVPKIVKCAETCSPFIACPPTRTSWTPTTILVDDERELVLVGDSENLEVHALTTTSPIIFSATSFFNRLGQELPTGVDFSNFAIKATGDVSTSESNVVLTKTISGAVSRGEWDEVNFIVDVPDAGEWTFSLVDVFNEEYEEHIGGSPYTYAVAEGPTDPAKCTLDSTQSIKAGEEFRVTITTYDFHGNPTNHADDTFLCTLDNGDAVEVARADDGTVVFSKLVTAPGSHKLTVLHVPTNTKVAGSPISFEVIGDDDTNTYIAVGISAFLLLVGSFFYRRHQLRAAAQLKQAELEMGYQHERFSEQRKEMEQDKQSLEAEKEELEEEVRRKKHSEEELKVMVDALQSVSKERQDELREVMIESKDIKVEKLLGKGGFGVVNLATYRGAKVAVKQLLKVTDENVTRFRHECFLMKNLAHPHVVKLVGVVWDSEMFACALEFVENGSVEDWLRRTAGGKRYIPPVKMVIGKNNKKRKKKVSLAEVTHRGYNYNRKYDESEHTDQDKAMFAEGKELVSSWWGECSALASAAPQRGSSKQASLQDTGWRRIAKEDGTPLDLSVAGCSKYDSASRTGRAVSRVVIAATPAQVTSYALDQRTSIVDKKDLVDFSYTTALELVQIPVGVPTLSDREILYRTTVKLEDDGSFTYCGYSIEDERRQVKKGHVRADTFFCQVMRPLPGSKGKKTEVLRLNRIDPKFPKGFGFINKIASSNSLAFNAQPLIDLKRSVETIIRDYNRPGLPEATFRGFDLDSYDPSEISEVDKVKLHEADALLHDWWMSRYNPKMNWKETLKEDGEKLDHDVHGWMKYESGKGMAFAHAYINATPVQTMGYMCDDRNQAKLEAETLEGTYTTALRFMRHPSPLPTISDRESLYRSVTAKDDGDDDGFINVCYTVEDARRPVGKGSVRMSTSFACVVREAPGSHGKRSEVWRLTTFSANFGVGLDVLNSLVAAEASKMIAAPLVSLKWNVEQLLDGYKPPLVEFVPGETELTWKGHLWKMALEAALGVQYLHHHRYWSDGGTRHNGATNEMEEEEAGWKESVIHRDLKPDNMLLTRDWLLKLTDFGEARAENLGATMTSVGTPIYISPEVMRADHYDTRCDSWSYGLCLVAMIRADKNIQEFFYQCLRKQKRKRTTKGLGMGQMTKYYYQDGWRPLLPLSFVKAYPKLHTLIQECWKTKAKHRPTFDEIVTRLQNEIGDEIKRKEEPKITLMSVEPDSVYQERIGKDDEIEDSDEEEEGGKGTRRGDVVSKAQHEKVVAAKDKVLEELTAKMNKVEAEQAAGRKKTRELEAKMRDLEAKELEQGGVVKRWGVALADLKEKHGVVVGSPEDLQALAATHVQVMKELEERREGGGGDGVGGEE</sequence>
<evidence type="ECO:0000256" key="5">
    <source>
        <dbReference type="SAM" id="Coils"/>
    </source>
</evidence>
<feature type="domain" description="Protein kinase" evidence="7">
    <location>
        <begin position="522"/>
        <end position="852"/>
    </location>
</feature>
<feature type="region of interest" description="Disordered" evidence="6">
    <location>
        <begin position="1375"/>
        <end position="1403"/>
    </location>
</feature>
<feature type="compositionally biased region" description="Acidic residues" evidence="6">
    <location>
        <begin position="1381"/>
        <end position="1391"/>
    </location>
</feature>
<evidence type="ECO:0000256" key="2">
    <source>
        <dbReference type="ARBA" id="ARBA00022741"/>
    </source>
</evidence>
<evidence type="ECO:0000256" key="1">
    <source>
        <dbReference type="ARBA" id="ARBA00022527"/>
    </source>
</evidence>
<dbReference type="PROSITE" id="PS00108">
    <property type="entry name" value="PROTEIN_KINASE_ST"/>
    <property type="match status" value="1"/>
</dbReference>
<comment type="caution">
    <text evidence="8">The sequence shown here is derived from an EMBL/GenBank/DDBJ whole genome shotgun (WGS) entry which is preliminary data.</text>
</comment>
<protein>
    <recommendedName>
        <fullName evidence="7">Protein kinase domain-containing protein</fullName>
    </recommendedName>
</protein>
<dbReference type="EMBL" id="BRYB01003572">
    <property type="protein sequence ID" value="GMI38923.1"/>
    <property type="molecule type" value="Genomic_DNA"/>
</dbReference>
<evidence type="ECO:0000256" key="6">
    <source>
        <dbReference type="SAM" id="MobiDB-lite"/>
    </source>
</evidence>
<dbReference type="InterPro" id="IPR011009">
    <property type="entry name" value="Kinase-like_dom_sf"/>
</dbReference>
<dbReference type="InterPro" id="IPR023393">
    <property type="entry name" value="START-like_dom_sf"/>
</dbReference>
<keyword evidence="1" id="KW-0808">Transferase</keyword>
<dbReference type="PROSITE" id="PS00107">
    <property type="entry name" value="PROTEIN_KINASE_ATP"/>
    <property type="match status" value="1"/>
</dbReference>
<dbReference type="Pfam" id="PF07714">
    <property type="entry name" value="PK_Tyr_Ser-Thr"/>
    <property type="match status" value="1"/>
</dbReference>
<dbReference type="SMART" id="SM00220">
    <property type="entry name" value="S_TKc"/>
    <property type="match status" value="1"/>
</dbReference>
<dbReference type="PANTHER" id="PTHR44329">
    <property type="entry name" value="SERINE/THREONINE-PROTEIN KINASE TNNI3K-RELATED"/>
    <property type="match status" value="1"/>
</dbReference>
<proteinExistence type="predicted"/>
<organism evidence="8 9">
    <name type="scientific">Tetraparma gracilis</name>
    <dbReference type="NCBI Taxonomy" id="2962635"/>
    <lineage>
        <taxon>Eukaryota</taxon>
        <taxon>Sar</taxon>
        <taxon>Stramenopiles</taxon>
        <taxon>Ochrophyta</taxon>
        <taxon>Bolidophyceae</taxon>
        <taxon>Parmales</taxon>
        <taxon>Triparmaceae</taxon>
        <taxon>Tetraparma</taxon>
    </lineage>
</organism>
<dbReference type="InterPro" id="IPR014756">
    <property type="entry name" value="Ig_E-set"/>
</dbReference>
<dbReference type="Gene3D" id="2.60.40.10">
    <property type="entry name" value="Immunoglobulins"/>
    <property type="match status" value="1"/>
</dbReference>
<dbReference type="SUPFAM" id="SSF55961">
    <property type="entry name" value="Bet v1-like"/>
    <property type="match status" value="2"/>
</dbReference>